<evidence type="ECO:0000313" key="3">
    <source>
        <dbReference type="EMBL" id="GIJ69550.1"/>
    </source>
</evidence>
<proteinExistence type="predicted"/>
<feature type="transmembrane region" description="Helical" evidence="2">
    <location>
        <begin position="37"/>
        <end position="55"/>
    </location>
</feature>
<dbReference type="EMBL" id="BOPH01000062">
    <property type="protein sequence ID" value="GIJ69550.1"/>
    <property type="molecule type" value="Genomic_DNA"/>
</dbReference>
<evidence type="ECO:0008006" key="5">
    <source>
        <dbReference type="Google" id="ProtNLM"/>
    </source>
</evidence>
<feature type="region of interest" description="Disordered" evidence="1">
    <location>
        <begin position="1"/>
        <end position="26"/>
    </location>
</feature>
<evidence type="ECO:0000256" key="1">
    <source>
        <dbReference type="SAM" id="MobiDB-lite"/>
    </source>
</evidence>
<dbReference type="Gene3D" id="2.130.10.10">
    <property type="entry name" value="YVTN repeat-like/Quinoprotein amine dehydrogenase"/>
    <property type="match status" value="1"/>
</dbReference>
<dbReference type="SUPFAM" id="SSF82171">
    <property type="entry name" value="DPP6 N-terminal domain-like"/>
    <property type="match status" value="1"/>
</dbReference>
<feature type="transmembrane region" description="Helical" evidence="2">
    <location>
        <begin position="418"/>
        <end position="439"/>
    </location>
</feature>
<accession>A0A8J4EBN0</accession>
<dbReference type="RefSeq" id="WP_203929462.1">
    <property type="nucleotide sequence ID" value="NZ_BOPH01000062.1"/>
</dbReference>
<evidence type="ECO:0000313" key="4">
    <source>
        <dbReference type="Proteomes" id="UP000635606"/>
    </source>
</evidence>
<keyword evidence="2" id="KW-0472">Membrane</keyword>
<organism evidence="3 4">
    <name type="scientific">Virgisporangium ochraceum</name>
    <dbReference type="NCBI Taxonomy" id="65505"/>
    <lineage>
        <taxon>Bacteria</taxon>
        <taxon>Bacillati</taxon>
        <taxon>Actinomycetota</taxon>
        <taxon>Actinomycetes</taxon>
        <taxon>Micromonosporales</taxon>
        <taxon>Micromonosporaceae</taxon>
        <taxon>Virgisporangium</taxon>
    </lineage>
</organism>
<sequence>MTRLSDALRTLADEAPAPLPPPDLWRRGMRRHRRRQAVGAATAALVLVGLLLPVTSTLDAESARPADTGPAIPSAVQRPWPRQAQATDAPAGAAALIATGYGGSDVFDNFEGRTLAVSRDGRYRLVDGLVEVEAGDGAHLSPDGRLLAVAGAVEGAEDIPYGETAVIDLAAGRVSRAGGGHPLGWAPDSRHLLLYDPDGHRTTRYDAATGSSWELGRLAGTIPVPPYVTFTPDAFHFVVSTGSGEVEYDERGSTALSRGFYAPEFRYRLAGPAAVNPDGLRAYWQTVSGCNPSCATFTEPIGEFRLVFGNPGALPSFGVSDFDRVTGWMPRLLGWLPDGSAVVEVREPVVVPVGRPRTGPPGRTHVVALKPGGGRTPLVDLPADAHHVDLARDLVADGRFGADPPSATARAADWVRGLLAPLLAVLGAAAAAVGVALWLRRRRRSVRRRSWTAPG</sequence>
<dbReference type="Proteomes" id="UP000635606">
    <property type="component" value="Unassembled WGS sequence"/>
</dbReference>
<name>A0A8J4EBN0_9ACTN</name>
<gene>
    <name evidence="3" type="ORF">Voc01_044670</name>
</gene>
<comment type="caution">
    <text evidence="3">The sequence shown here is derived from an EMBL/GenBank/DDBJ whole genome shotgun (WGS) entry which is preliminary data.</text>
</comment>
<reference evidence="3" key="1">
    <citation type="submission" date="2021-01" db="EMBL/GenBank/DDBJ databases">
        <title>Whole genome shotgun sequence of Virgisporangium ochraceum NBRC 16418.</title>
        <authorList>
            <person name="Komaki H."/>
            <person name="Tamura T."/>
        </authorList>
    </citation>
    <scope>NUCLEOTIDE SEQUENCE</scope>
    <source>
        <strain evidence="3">NBRC 16418</strain>
    </source>
</reference>
<dbReference type="AlphaFoldDB" id="A0A8J4EBN0"/>
<evidence type="ECO:0000256" key="2">
    <source>
        <dbReference type="SAM" id="Phobius"/>
    </source>
</evidence>
<feature type="region of interest" description="Disordered" evidence="1">
    <location>
        <begin position="61"/>
        <end position="88"/>
    </location>
</feature>
<dbReference type="InterPro" id="IPR015943">
    <property type="entry name" value="WD40/YVTN_repeat-like_dom_sf"/>
</dbReference>
<keyword evidence="4" id="KW-1185">Reference proteome</keyword>
<keyword evidence="2" id="KW-1133">Transmembrane helix</keyword>
<protein>
    <recommendedName>
        <fullName evidence="5">WD40 repeat domain-containing protein</fullName>
    </recommendedName>
</protein>
<keyword evidence="2" id="KW-0812">Transmembrane</keyword>